<evidence type="ECO:0000259" key="1">
    <source>
        <dbReference type="Pfam" id="PF12728"/>
    </source>
</evidence>
<gene>
    <name evidence="2" type="ORF">CAY35_06035</name>
</gene>
<evidence type="ECO:0000313" key="2">
    <source>
        <dbReference type="EMBL" id="PWI27758.1"/>
    </source>
</evidence>
<dbReference type="RefSeq" id="WP_109303764.1">
    <property type="nucleotide sequence ID" value="NZ_JASOMO010000025.1"/>
</dbReference>
<protein>
    <recommendedName>
        <fullName evidence="1">Helix-turn-helix domain-containing protein</fullName>
    </recommendedName>
</protein>
<comment type="caution">
    <text evidence="2">The sequence shown here is derived from an EMBL/GenBank/DDBJ whole genome shotgun (WGS) entry which is preliminary data.</text>
</comment>
<dbReference type="SUPFAM" id="SSF46955">
    <property type="entry name" value="Putative DNA-binding domain"/>
    <property type="match status" value="1"/>
</dbReference>
<dbReference type="EMBL" id="QFWG01000006">
    <property type="protein sequence ID" value="PWI27758.1"/>
    <property type="molecule type" value="Genomic_DNA"/>
</dbReference>
<reference evidence="2 3" key="1">
    <citation type="submission" date="2018-05" db="EMBL/GenBank/DDBJ databases">
        <title>Draft Genome Sequence of Arthrobacter cumminsii IME1328, Isolated from a Patient Who Suffered from Foot Ulcers in China.</title>
        <authorList>
            <person name="Li M."/>
            <person name="Jiang Z."/>
            <person name="Sun Q."/>
            <person name="Tong Y."/>
        </authorList>
    </citation>
    <scope>NUCLEOTIDE SEQUENCE [LARGE SCALE GENOMIC DNA]</scope>
    <source>
        <strain evidence="2 3">IME1328</strain>
    </source>
</reference>
<dbReference type="Proteomes" id="UP000245514">
    <property type="component" value="Unassembled WGS sequence"/>
</dbReference>
<evidence type="ECO:0000313" key="3">
    <source>
        <dbReference type="Proteomes" id="UP000245514"/>
    </source>
</evidence>
<dbReference type="InterPro" id="IPR010093">
    <property type="entry name" value="SinI_DNA-bd"/>
</dbReference>
<organism evidence="2 3">
    <name type="scientific">Pseudoglutamicibacter cumminsii</name>
    <dbReference type="NCBI Taxonomy" id="156979"/>
    <lineage>
        <taxon>Bacteria</taxon>
        <taxon>Bacillati</taxon>
        <taxon>Actinomycetota</taxon>
        <taxon>Actinomycetes</taxon>
        <taxon>Micrococcales</taxon>
        <taxon>Micrococcaceae</taxon>
        <taxon>Pseudoglutamicibacter</taxon>
    </lineage>
</organism>
<accession>A0ABX5L4U9</accession>
<dbReference type="InterPro" id="IPR041657">
    <property type="entry name" value="HTH_17"/>
</dbReference>
<feature type="domain" description="Helix-turn-helix" evidence="1">
    <location>
        <begin position="1"/>
        <end position="49"/>
    </location>
</feature>
<sequence>MLSVAQVAEYAGVHSSSVHRWIASGDLTAYKAGKKMIRVHRADFLNFFHQLTPSKYVWNYAEEGGAN</sequence>
<dbReference type="Pfam" id="PF12728">
    <property type="entry name" value="HTH_17"/>
    <property type="match status" value="1"/>
</dbReference>
<proteinExistence type="predicted"/>
<keyword evidence="3" id="KW-1185">Reference proteome</keyword>
<dbReference type="NCBIfam" id="TIGR01764">
    <property type="entry name" value="excise"/>
    <property type="match status" value="1"/>
</dbReference>
<dbReference type="InterPro" id="IPR009061">
    <property type="entry name" value="DNA-bd_dom_put_sf"/>
</dbReference>
<name>A0ABX5L4U9_9MICC</name>